<proteinExistence type="predicted"/>
<reference evidence="2" key="1">
    <citation type="journal article" date="2019" name="Sci. Rep.">
        <title>Draft genome of Tanacetum cinerariifolium, the natural source of mosquito coil.</title>
        <authorList>
            <person name="Yamashiro T."/>
            <person name="Shiraishi A."/>
            <person name="Satake H."/>
            <person name="Nakayama K."/>
        </authorList>
    </citation>
    <scope>NUCLEOTIDE SEQUENCE</scope>
</reference>
<dbReference type="InterPro" id="IPR004252">
    <property type="entry name" value="Probable_transposase_24"/>
</dbReference>
<accession>A0A6L2JPW4</accession>
<evidence type="ECO:0000313" key="2">
    <source>
        <dbReference type="EMBL" id="GEU39128.1"/>
    </source>
</evidence>
<comment type="caution">
    <text evidence="2">The sequence shown here is derived from an EMBL/GenBank/DDBJ whole genome shotgun (WGS) entry which is preliminary data.</text>
</comment>
<sequence>MARLRKRLGSGESMTGESRPTESRPTERRPTESRPTESRPTESRPTESRPTESRPTKSTPRVGKGQSNDIPNNATANDNTDETTTKNTTENLNNPSNGRKQVQVVNGLFDKSSECSREITKIFKEKIDDTGDIRAKMVKPIFMSDSSWTNFTSHWATSKYKEIQEKNTQNRLKEEGSSTYTGGSISFREHENNLESIYKHPPTGLELFLHTHTSGHDKITFINEKSKTIHDNVLRLRQEREGNQASAESQLDETTFYIEAASGAKKRNLYGAGSKRVDYIKDKDSRNETTGTTTVNDGWEKKSMKMERKLNKLNKTLEIVKVTPEQVKVTPEQAKKRKMTMIAA</sequence>
<dbReference type="AlphaFoldDB" id="A0A6L2JPW4"/>
<gene>
    <name evidence="2" type="ORF">Tci_011106</name>
</gene>
<dbReference type="EMBL" id="BKCJ010001136">
    <property type="protein sequence ID" value="GEU39128.1"/>
    <property type="molecule type" value="Genomic_DNA"/>
</dbReference>
<organism evidence="2">
    <name type="scientific">Tanacetum cinerariifolium</name>
    <name type="common">Dalmatian daisy</name>
    <name type="synonym">Chrysanthemum cinerariifolium</name>
    <dbReference type="NCBI Taxonomy" id="118510"/>
    <lineage>
        <taxon>Eukaryota</taxon>
        <taxon>Viridiplantae</taxon>
        <taxon>Streptophyta</taxon>
        <taxon>Embryophyta</taxon>
        <taxon>Tracheophyta</taxon>
        <taxon>Spermatophyta</taxon>
        <taxon>Magnoliopsida</taxon>
        <taxon>eudicotyledons</taxon>
        <taxon>Gunneridae</taxon>
        <taxon>Pentapetalae</taxon>
        <taxon>asterids</taxon>
        <taxon>campanulids</taxon>
        <taxon>Asterales</taxon>
        <taxon>Asteraceae</taxon>
        <taxon>Asteroideae</taxon>
        <taxon>Anthemideae</taxon>
        <taxon>Anthemidinae</taxon>
        <taxon>Tanacetum</taxon>
    </lineage>
</organism>
<feature type="compositionally biased region" description="Basic and acidic residues" evidence="1">
    <location>
        <begin position="19"/>
        <end position="55"/>
    </location>
</feature>
<feature type="compositionally biased region" description="Low complexity" evidence="1">
    <location>
        <begin position="85"/>
        <end position="94"/>
    </location>
</feature>
<dbReference type="Pfam" id="PF03004">
    <property type="entry name" value="Transposase_24"/>
    <property type="match status" value="1"/>
</dbReference>
<feature type="region of interest" description="Disordered" evidence="1">
    <location>
        <begin position="1"/>
        <end position="101"/>
    </location>
</feature>
<name>A0A6L2JPW4_TANCI</name>
<evidence type="ECO:0000256" key="1">
    <source>
        <dbReference type="SAM" id="MobiDB-lite"/>
    </source>
</evidence>
<protein>
    <submittedName>
        <fullName evidence="2">Uncharacterized protein</fullName>
    </submittedName>
</protein>